<dbReference type="PANTHER" id="PTHR43428">
    <property type="entry name" value="ARSENATE REDUCTASE"/>
    <property type="match status" value="1"/>
</dbReference>
<evidence type="ECO:0000313" key="3">
    <source>
        <dbReference type="EMBL" id="PIZ14620.1"/>
    </source>
</evidence>
<comment type="caution">
    <text evidence="3">The sequence shown here is derived from an EMBL/GenBank/DDBJ whole genome shotgun (WGS) entry which is preliminary data.</text>
</comment>
<gene>
    <name evidence="3" type="ORF">COY52_11740</name>
</gene>
<accession>A0A2M7S4Y9</accession>
<dbReference type="CDD" id="cd16345">
    <property type="entry name" value="LMWP_ArsC"/>
    <property type="match status" value="1"/>
</dbReference>
<dbReference type="SUPFAM" id="SSF52788">
    <property type="entry name" value="Phosphotyrosine protein phosphatases I"/>
    <property type="match status" value="1"/>
</dbReference>
<sequence length="125" mass="13956">MKIILFVCVENSCRSQMAEGFAKHYGKDKIEVYSAGSKPSGKVDEMAIKVMQEKGIDISGQSSKGFLELPVDKFDIVVTMGCKDVCPFIPSKEHIEWDIPDPAGKPIEFFRNVRDKIEGKIKGLM</sequence>
<dbReference type="Gene3D" id="3.40.50.2300">
    <property type="match status" value="1"/>
</dbReference>
<proteinExistence type="predicted"/>
<dbReference type="InterPro" id="IPR036196">
    <property type="entry name" value="Ptyr_pPase_sf"/>
</dbReference>
<dbReference type="SMART" id="SM00226">
    <property type="entry name" value="LMWPc"/>
    <property type="match status" value="1"/>
</dbReference>
<dbReference type="GO" id="GO:0046685">
    <property type="term" value="P:response to arsenic-containing substance"/>
    <property type="evidence" value="ECO:0007669"/>
    <property type="project" value="UniProtKB-KW"/>
</dbReference>
<evidence type="ECO:0000256" key="1">
    <source>
        <dbReference type="ARBA" id="ARBA00022849"/>
    </source>
</evidence>
<organism evidence="3 4">
    <name type="scientific">Candidatus Desantisbacteria bacterium CG_4_10_14_0_8_um_filter_48_22</name>
    <dbReference type="NCBI Taxonomy" id="1974543"/>
    <lineage>
        <taxon>Bacteria</taxon>
        <taxon>Candidatus Desantisiibacteriota</taxon>
    </lineage>
</organism>
<evidence type="ECO:0000313" key="4">
    <source>
        <dbReference type="Proteomes" id="UP000229307"/>
    </source>
</evidence>
<protein>
    <submittedName>
        <fullName evidence="3">Low molecular weight phosphatase family protein</fullName>
    </submittedName>
</protein>
<evidence type="ECO:0000259" key="2">
    <source>
        <dbReference type="SMART" id="SM00226"/>
    </source>
</evidence>
<dbReference type="Pfam" id="PF01451">
    <property type="entry name" value="LMWPc"/>
    <property type="match status" value="1"/>
</dbReference>
<dbReference type="Proteomes" id="UP000229307">
    <property type="component" value="Unassembled WGS sequence"/>
</dbReference>
<reference evidence="4" key="1">
    <citation type="submission" date="2017-09" db="EMBL/GenBank/DDBJ databases">
        <title>Depth-based differentiation of microbial function through sediment-hosted aquifers and enrichment of novel symbionts in the deep terrestrial subsurface.</title>
        <authorList>
            <person name="Probst A.J."/>
            <person name="Ladd B."/>
            <person name="Jarett J.K."/>
            <person name="Geller-Mcgrath D.E."/>
            <person name="Sieber C.M.K."/>
            <person name="Emerson J.B."/>
            <person name="Anantharaman K."/>
            <person name="Thomas B.C."/>
            <person name="Malmstrom R."/>
            <person name="Stieglmeier M."/>
            <person name="Klingl A."/>
            <person name="Woyke T."/>
            <person name="Ryan C.M."/>
            <person name="Banfield J.F."/>
        </authorList>
    </citation>
    <scope>NUCLEOTIDE SEQUENCE [LARGE SCALE GENOMIC DNA]</scope>
</reference>
<dbReference type="InterPro" id="IPR023485">
    <property type="entry name" value="Ptyr_pPase"/>
</dbReference>
<dbReference type="EMBL" id="PFMR01000322">
    <property type="protein sequence ID" value="PIZ14620.1"/>
    <property type="molecule type" value="Genomic_DNA"/>
</dbReference>
<name>A0A2M7S4Y9_9BACT</name>
<keyword evidence="1" id="KW-0059">Arsenical resistance</keyword>
<feature type="domain" description="Phosphotyrosine protein phosphatase I" evidence="2">
    <location>
        <begin position="2"/>
        <end position="125"/>
    </location>
</feature>
<dbReference type="AlphaFoldDB" id="A0A2M7S4Y9"/>
<dbReference type="PANTHER" id="PTHR43428:SF1">
    <property type="entry name" value="ARSENATE REDUCTASE"/>
    <property type="match status" value="1"/>
</dbReference>